<organism evidence="2">
    <name type="scientific">Timema cristinae</name>
    <name type="common">Walking stick</name>
    <dbReference type="NCBI Taxonomy" id="61476"/>
    <lineage>
        <taxon>Eukaryota</taxon>
        <taxon>Metazoa</taxon>
        <taxon>Ecdysozoa</taxon>
        <taxon>Arthropoda</taxon>
        <taxon>Hexapoda</taxon>
        <taxon>Insecta</taxon>
        <taxon>Pterygota</taxon>
        <taxon>Neoptera</taxon>
        <taxon>Polyneoptera</taxon>
        <taxon>Phasmatodea</taxon>
        <taxon>Timematodea</taxon>
        <taxon>Timematoidea</taxon>
        <taxon>Timematidae</taxon>
        <taxon>Timema</taxon>
    </lineage>
</organism>
<evidence type="ECO:0000313" key="2">
    <source>
        <dbReference type="EMBL" id="CAD7413829.1"/>
    </source>
</evidence>
<proteinExistence type="predicted"/>
<gene>
    <name evidence="2" type="ORF">TCEB3V08_LOCUS11895</name>
</gene>
<sequence>MSKVVKRETVEDWVKFTMSVQAVYKRARESRLRRGNTFLWVHMKDLACKCPKIKTNKFHQPATGPRKKSELITSPNVSVNLLRIQVCRRGGEILFDPGKGEGRRSPRIDGEPTLHRHRVEGRVAQANEEVPTSLAQVQLRTQKLLCSPPRMVSPQTRLMHVIEHVNKLDMSRTYYAKRHLVNARLPGTLAQTRCSTRSASLN</sequence>
<dbReference type="InterPro" id="IPR008993">
    <property type="entry name" value="TIMP-like_OB-fold"/>
</dbReference>
<feature type="domain" description="Netrin module non-TIMP type" evidence="1">
    <location>
        <begin position="3"/>
        <end position="57"/>
    </location>
</feature>
<reference evidence="2" key="1">
    <citation type="submission" date="2020-11" db="EMBL/GenBank/DDBJ databases">
        <authorList>
            <person name="Tran Van P."/>
        </authorList>
    </citation>
    <scope>NUCLEOTIDE SEQUENCE</scope>
</reference>
<evidence type="ECO:0000259" key="1">
    <source>
        <dbReference type="Pfam" id="PF01759"/>
    </source>
</evidence>
<dbReference type="InterPro" id="IPR018933">
    <property type="entry name" value="Netrin_module_non-TIMP"/>
</dbReference>
<dbReference type="Gene3D" id="2.40.50.120">
    <property type="match status" value="1"/>
</dbReference>
<accession>A0A7R9DHC1</accession>
<name>A0A7R9DHC1_TIMCR</name>
<dbReference type="Pfam" id="PF01759">
    <property type="entry name" value="NTR"/>
    <property type="match status" value="1"/>
</dbReference>
<protein>
    <recommendedName>
        <fullName evidence="1">Netrin module non-TIMP type domain-containing protein</fullName>
    </recommendedName>
</protein>
<dbReference type="SUPFAM" id="SSF50242">
    <property type="entry name" value="TIMP-like"/>
    <property type="match status" value="1"/>
</dbReference>
<dbReference type="AlphaFoldDB" id="A0A7R9DHC1"/>
<dbReference type="EMBL" id="OC324057">
    <property type="protein sequence ID" value="CAD7413829.1"/>
    <property type="molecule type" value="Genomic_DNA"/>
</dbReference>